<dbReference type="InParanoid" id="A0A420XP12"/>
<reference evidence="2 3" key="1">
    <citation type="submission" date="2018-10" db="EMBL/GenBank/DDBJ databases">
        <title>Genomic Encyclopedia of Archaeal and Bacterial Type Strains, Phase II (KMG-II): from individual species to whole genera.</title>
        <authorList>
            <person name="Goeker M."/>
        </authorList>
    </citation>
    <scope>NUCLEOTIDE SEQUENCE [LARGE SCALE GENOMIC DNA]</scope>
    <source>
        <strain evidence="2 3">RP-AC37</strain>
    </source>
</reference>
<keyword evidence="2" id="KW-0560">Oxidoreductase</keyword>
<dbReference type="InterPro" id="IPR011008">
    <property type="entry name" value="Dimeric_a/b-barrel"/>
</dbReference>
<protein>
    <submittedName>
        <fullName evidence="2">Antibiotic biosynthesis monooxygenase</fullName>
    </submittedName>
</protein>
<comment type="caution">
    <text evidence="2">The sequence shown here is derived from an EMBL/GenBank/DDBJ whole genome shotgun (WGS) entry which is preliminary data.</text>
</comment>
<organism evidence="2 3">
    <name type="scientific">Motilibacter peucedani</name>
    <dbReference type="NCBI Taxonomy" id="598650"/>
    <lineage>
        <taxon>Bacteria</taxon>
        <taxon>Bacillati</taxon>
        <taxon>Actinomycetota</taxon>
        <taxon>Actinomycetes</taxon>
        <taxon>Motilibacterales</taxon>
        <taxon>Motilibacteraceae</taxon>
        <taxon>Motilibacter</taxon>
    </lineage>
</organism>
<evidence type="ECO:0000259" key="1">
    <source>
        <dbReference type="Pfam" id="PF03992"/>
    </source>
</evidence>
<dbReference type="GO" id="GO:0004497">
    <property type="term" value="F:monooxygenase activity"/>
    <property type="evidence" value="ECO:0007669"/>
    <property type="project" value="UniProtKB-KW"/>
</dbReference>
<accession>A0A420XP12</accession>
<dbReference type="OrthoDB" id="5193042at2"/>
<dbReference type="Gene3D" id="3.30.70.100">
    <property type="match status" value="1"/>
</dbReference>
<evidence type="ECO:0000313" key="3">
    <source>
        <dbReference type="Proteomes" id="UP000281955"/>
    </source>
</evidence>
<dbReference type="Pfam" id="PF03992">
    <property type="entry name" value="ABM"/>
    <property type="match status" value="1"/>
</dbReference>
<evidence type="ECO:0000313" key="2">
    <source>
        <dbReference type="EMBL" id="RKS73915.1"/>
    </source>
</evidence>
<name>A0A420XP12_9ACTN</name>
<dbReference type="SUPFAM" id="SSF54909">
    <property type="entry name" value="Dimeric alpha+beta barrel"/>
    <property type="match status" value="1"/>
</dbReference>
<feature type="domain" description="ABM" evidence="1">
    <location>
        <begin position="6"/>
        <end position="70"/>
    </location>
</feature>
<keyword evidence="3" id="KW-1185">Reference proteome</keyword>
<keyword evidence="2" id="KW-0503">Monooxygenase</keyword>
<dbReference type="Proteomes" id="UP000281955">
    <property type="component" value="Unassembled WGS sequence"/>
</dbReference>
<gene>
    <name evidence="2" type="ORF">CLV35_2409</name>
</gene>
<dbReference type="AlphaFoldDB" id="A0A420XP12"/>
<proteinExistence type="predicted"/>
<dbReference type="InterPro" id="IPR007138">
    <property type="entry name" value="ABM_dom"/>
</dbReference>
<sequence length="94" mass="9901">MLFVTRHRVPVSEAAAFADAAQVAVDALAARPGFVSAQVGRCLDDAELWVLTSTWATIGAGRRAMSSGETRVALMPVMVSALDEPSAFDIAVPR</sequence>
<dbReference type="EMBL" id="RBWV01000012">
    <property type="protein sequence ID" value="RKS73915.1"/>
    <property type="molecule type" value="Genomic_DNA"/>
</dbReference>